<dbReference type="InterPro" id="IPR002885">
    <property type="entry name" value="PPR_rpt"/>
</dbReference>
<name>A0ABR4I1B5_9EURO</name>
<evidence type="ECO:0000256" key="3">
    <source>
        <dbReference type="ARBA" id="ARBA00023128"/>
    </source>
</evidence>
<protein>
    <submittedName>
        <fullName evidence="4">Mitochondrial ATPase expression-domain-containing protein</fullName>
    </submittedName>
</protein>
<keyword evidence="5" id="KW-1185">Reference proteome</keyword>
<evidence type="ECO:0000313" key="5">
    <source>
        <dbReference type="Proteomes" id="UP001610334"/>
    </source>
</evidence>
<dbReference type="Gene3D" id="1.25.40.10">
    <property type="entry name" value="Tetratricopeptide repeat domain"/>
    <property type="match status" value="1"/>
</dbReference>
<dbReference type="InterPro" id="IPR011990">
    <property type="entry name" value="TPR-like_helical_dom_sf"/>
</dbReference>
<dbReference type="Pfam" id="PF12921">
    <property type="entry name" value="ATP13"/>
    <property type="match status" value="1"/>
</dbReference>
<gene>
    <name evidence="4" type="ORF">BJX63DRAFT_417935</name>
</gene>
<dbReference type="Proteomes" id="UP001610334">
    <property type="component" value="Unassembled WGS sequence"/>
</dbReference>
<organism evidence="4 5">
    <name type="scientific">Aspergillus granulosus</name>
    <dbReference type="NCBI Taxonomy" id="176169"/>
    <lineage>
        <taxon>Eukaryota</taxon>
        <taxon>Fungi</taxon>
        <taxon>Dikarya</taxon>
        <taxon>Ascomycota</taxon>
        <taxon>Pezizomycotina</taxon>
        <taxon>Eurotiomycetes</taxon>
        <taxon>Eurotiomycetidae</taxon>
        <taxon>Eurotiales</taxon>
        <taxon>Aspergillaceae</taxon>
        <taxon>Aspergillus</taxon>
        <taxon>Aspergillus subgen. Nidulantes</taxon>
    </lineage>
</organism>
<keyword evidence="2" id="KW-0809">Transit peptide</keyword>
<evidence type="ECO:0000313" key="4">
    <source>
        <dbReference type="EMBL" id="KAL2821539.1"/>
    </source>
</evidence>
<sequence>MDPRLPLSFLLARSPFINSLLPFPQCSPTVPKHAAIGSSKVRGHGFRSEARYARLKEELNSILAAGQPDLVMEAFLNPDYEELVAQLPRTVFVEAFRLLSPAYFIEPYKQLHVLLHSQVAKIKRCTAIRVIFDDFCTKLSSIIRIRRLAGREISLAEYTHLLDCARCLGDGLMADYIWHSMEKDRVRPDLRCYNYFMESKIWNGCYNGKEEYRLRVTPYTYYRRRTGQSRGWDNYGTAEQSLGKEIRFILEDMKKAGHEPDEATMINLLIAYARVGNVNSMKSILKDVWNIDVDAVKKGERSPVLALDRSSPLYPTGRLLKAVVHAFATNSDIPGALSIVDHISNSYGLEVPESVWLEIINGSFVLFKRRHGKDKEAKQLGQVSYGYMRHLYDTITRAPFSIKPTFEMHWYFAKAAWNVGNGKNIVAHMNLAYEILEDTRRKRQIAREIVESYLPKFGQQRIAPEILRSRGFAEAVRTYDIARLRYTQQTTMMEKLARLLSRPRHIGGVKAFPTYFSRVLVARIFEEWRDYLPDHFTYETPSGTVQIKGNTNYGVHSRLPTHDKVQVRQPMETITPFENASDTVDDDFIWAEYRNRMSCHERNHPLIRLLLRPFEQDDVLDYEEAPAHDEVETEKRRGRFPVYREPYCSPDFGRLVTDAEEDVRHIKEVVFEHAFGYFRYPELAAM</sequence>
<reference evidence="4 5" key="1">
    <citation type="submission" date="2024-07" db="EMBL/GenBank/DDBJ databases">
        <title>Section-level genome sequencing and comparative genomics of Aspergillus sections Usti and Cavernicolus.</title>
        <authorList>
            <consortium name="Lawrence Berkeley National Laboratory"/>
            <person name="Nybo J.L."/>
            <person name="Vesth T.C."/>
            <person name="Theobald S."/>
            <person name="Frisvad J.C."/>
            <person name="Larsen T.O."/>
            <person name="Kjaerboelling I."/>
            <person name="Rothschild-Mancinelli K."/>
            <person name="Lyhne E.K."/>
            <person name="Kogle M.E."/>
            <person name="Barry K."/>
            <person name="Clum A."/>
            <person name="Na H."/>
            <person name="Ledsgaard L."/>
            <person name="Lin J."/>
            <person name="Lipzen A."/>
            <person name="Kuo A."/>
            <person name="Riley R."/>
            <person name="Mondo S."/>
            <person name="Labutti K."/>
            <person name="Haridas S."/>
            <person name="Pangalinan J."/>
            <person name="Salamov A.A."/>
            <person name="Simmons B.A."/>
            <person name="Magnuson J.K."/>
            <person name="Chen J."/>
            <person name="Drula E."/>
            <person name="Henrissat B."/>
            <person name="Wiebenga A."/>
            <person name="Lubbers R.J."/>
            <person name="Gomes A.C."/>
            <person name="Makela M.R."/>
            <person name="Stajich J."/>
            <person name="Grigoriev I.V."/>
            <person name="Mortensen U.H."/>
            <person name="De Vries R.P."/>
            <person name="Baker S.E."/>
            <person name="Andersen M.R."/>
        </authorList>
    </citation>
    <scope>NUCLEOTIDE SEQUENCE [LARGE SCALE GENOMIC DNA]</scope>
    <source>
        <strain evidence="4 5">CBS 588.65</strain>
    </source>
</reference>
<dbReference type="Pfam" id="PF13812">
    <property type="entry name" value="PPR_3"/>
    <property type="match status" value="1"/>
</dbReference>
<accession>A0ABR4I1B5</accession>
<dbReference type="EMBL" id="JBFXLT010000004">
    <property type="protein sequence ID" value="KAL2821539.1"/>
    <property type="molecule type" value="Genomic_DNA"/>
</dbReference>
<comment type="subcellular location">
    <subcellularLocation>
        <location evidence="1">Mitochondrion</location>
    </subcellularLocation>
</comment>
<comment type="caution">
    <text evidence="4">The sequence shown here is derived from an EMBL/GenBank/DDBJ whole genome shotgun (WGS) entry which is preliminary data.</text>
</comment>
<keyword evidence="3" id="KW-0496">Mitochondrion</keyword>
<evidence type="ECO:0000256" key="1">
    <source>
        <dbReference type="ARBA" id="ARBA00004173"/>
    </source>
</evidence>
<dbReference type="InterPro" id="IPR024319">
    <property type="entry name" value="ATPase_expression_mit"/>
</dbReference>
<proteinExistence type="predicted"/>
<evidence type="ECO:0000256" key="2">
    <source>
        <dbReference type="ARBA" id="ARBA00022946"/>
    </source>
</evidence>